<dbReference type="InterPro" id="IPR040442">
    <property type="entry name" value="Pyrv_kinase-like_dom_sf"/>
</dbReference>
<dbReference type="Gene3D" id="3.20.20.60">
    <property type="entry name" value="Phosphoenolpyruvate-binding domains"/>
    <property type="match status" value="1"/>
</dbReference>
<dbReference type="CDD" id="cd00377">
    <property type="entry name" value="ICL_PEPM"/>
    <property type="match status" value="1"/>
</dbReference>
<evidence type="ECO:0000313" key="2">
    <source>
        <dbReference type="Proteomes" id="UP000674938"/>
    </source>
</evidence>
<keyword evidence="1" id="KW-0456">Lyase</keyword>
<dbReference type="Pfam" id="PF13714">
    <property type="entry name" value="PEP_mutase"/>
    <property type="match status" value="1"/>
</dbReference>
<organism evidence="1 2">
    <name type="scientific">Vagococcus allomyrinae</name>
    <dbReference type="NCBI Taxonomy" id="2794353"/>
    <lineage>
        <taxon>Bacteria</taxon>
        <taxon>Bacillati</taxon>
        <taxon>Bacillota</taxon>
        <taxon>Bacilli</taxon>
        <taxon>Lactobacillales</taxon>
        <taxon>Enterococcaceae</taxon>
        <taxon>Vagococcus</taxon>
    </lineage>
</organism>
<evidence type="ECO:0000313" key="1">
    <source>
        <dbReference type="EMBL" id="MBP1044207.1"/>
    </source>
</evidence>
<comment type="caution">
    <text evidence="1">The sequence shown here is derived from an EMBL/GenBank/DDBJ whole genome shotgun (WGS) entry which is preliminary data.</text>
</comment>
<dbReference type="EMBL" id="JAEEGA010000023">
    <property type="protein sequence ID" value="MBP1044207.1"/>
    <property type="molecule type" value="Genomic_DNA"/>
</dbReference>
<reference evidence="1" key="1">
    <citation type="submission" date="2020-12" db="EMBL/GenBank/DDBJ databases">
        <title>Vagococcus allomyrinae sp. nov. and Enterococcus lavae sp. nov., isolated from the larvae of Allomyrina dichotoma.</title>
        <authorList>
            <person name="Lee S.D."/>
        </authorList>
    </citation>
    <scope>NUCLEOTIDE SEQUENCE</scope>
    <source>
        <strain evidence="1">BWB3-3</strain>
    </source>
</reference>
<dbReference type="GO" id="GO:0016829">
    <property type="term" value="F:lyase activity"/>
    <property type="evidence" value="ECO:0007669"/>
    <property type="project" value="UniProtKB-KW"/>
</dbReference>
<keyword evidence="2" id="KW-1185">Reference proteome</keyword>
<sequence length="273" mass="30234">MTYQPQLAQRFYNLHQNQDMFVLPNVWNGGSAKIFEKSGFSALATTSAGIAFALGYDDGEELAFDTLLWVVNQITSRITVPLSVDFERGYGESPEVVQANARKLLQAGAVGFNLEDGLANKTVDAPQVLKEKIQALATLKQELGINFVINARTDCYWHNLGTEQEKLKMAIENGHHFLEWGADCVFVPGRLSYQTIEILANEIPGPLNIILSDTSDDVQRLNQLGVKRLSTGSAPARQALTNLIKLANDTKATHFEPLLTNVLSYQEANDYFI</sequence>
<dbReference type="PANTHER" id="PTHR42905">
    <property type="entry name" value="PHOSPHOENOLPYRUVATE CARBOXYLASE"/>
    <property type="match status" value="1"/>
</dbReference>
<name>A0A940PGJ1_9ENTE</name>
<accession>A0A940PGJ1</accession>
<dbReference type="InterPro" id="IPR039556">
    <property type="entry name" value="ICL/PEPM"/>
</dbReference>
<dbReference type="InterPro" id="IPR015813">
    <property type="entry name" value="Pyrv/PenolPyrv_kinase-like_dom"/>
</dbReference>
<dbReference type="Proteomes" id="UP000674938">
    <property type="component" value="Unassembled WGS sequence"/>
</dbReference>
<dbReference type="AlphaFoldDB" id="A0A940PGJ1"/>
<dbReference type="SUPFAM" id="SSF51621">
    <property type="entry name" value="Phosphoenolpyruvate/pyruvate domain"/>
    <property type="match status" value="1"/>
</dbReference>
<dbReference type="PANTHER" id="PTHR42905:SF16">
    <property type="entry name" value="CARBOXYPHOSPHONOENOLPYRUVATE PHOSPHONOMUTASE-LIKE PROTEIN (AFU_ORTHOLOGUE AFUA_5G07230)"/>
    <property type="match status" value="1"/>
</dbReference>
<proteinExistence type="predicted"/>
<dbReference type="RefSeq" id="WP_209532489.1">
    <property type="nucleotide sequence ID" value="NZ_JAEEGA010000023.1"/>
</dbReference>
<gene>
    <name evidence="1" type="ORF">I6N95_24665</name>
</gene>
<protein>
    <submittedName>
        <fullName evidence="1">Isocitrate lyase/phosphoenolpyruvate mutase family protein</fullName>
    </submittedName>
</protein>